<dbReference type="GO" id="GO:0008270">
    <property type="term" value="F:zinc ion binding"/>
    <property type="evidence" value="ECO:0007669"/>
    <property type="project" value="UniProtKB-UniRule"/>
</dbReference>
<dbReference type="EC" id="4.2.1.1" evidence="5 12"/>
<protein>
    <recommendedName>
        <fullName evidence="5 12">Carbonic anhydrase</fullName>
        <ecNumber evidence="5 12">4.2.1.1</ecNumber>
    </recommendedName>
</protein>
<comment type="similarity">
    <text evidence="4">Belongs to the alpha-class carbonic anhydrase family.</text>
</comment>
<keyword evidence="15" id="KW-1185">Reference proteome</keyword>
<dbReference type="GO" id="GO:0009570">
    <property type="term" value="C:chloroplast stroma"/>
    <property type="evidence" value="ECO:0007669"/>
    <property type="project" value="UniProtKB-SubCell"/>
</dbReference>
<dbReference type="InterPro" id="IPR001148">
    <property type="entry name" value="CA_dom"/>
</dbReference>
<dbReference type="InterPro" id="IPR036398">
    <property type="entry name" value="CA_dom_sf"/>
</dbReference>
<sequence>MTLPTNRNLFSVGLVVLVLFSSPFLSTASGSNKTENTEEFSYAVGTPKGPENWGHLNPEWKTCGIGKRQSPIDVQDNKVQVFHQLGKLKKDYKPAPAVLKNRGHDIMLQWKGEVSQLHINATYYKLIQCHWHTPSEHTLNGKKFDLELHAVHRNSKGEIAVIAILYKIGHPDYLLSKLFRKIKSLGDKDIELGVMNPGDIKFGSRKYYRYVGSLTTPPCTEGVIWTIVKKVRTVSKEQLRVLQEAVHHEFQENARPTQALKGREVWLYTPEKNHKPT</sequence>
<dbReference type="EMBL" id="JAYMYQ010000004">
    <property type="protein sequence ID" value="KAK7336518.1"/>
    <property type="molecule type" value="Genomic_DNA"/>
</dbReference>
<dbReference type="InterPro" id="IPR018338">
    <property type="entry name" value="Carbonic_anhydrase_a-class_CS"/>
</dbReference>
<evidence type="ECO:0000256" key="7">
    <source>
        <dbReference type="ARBA" id="ARBA00022729"/>
    </source>
</evidence>
<evidence type="ECO:0000256" key="6">
    <source>
        <dbReference type="ARBA" id="ARBA00022723"/>
    </source>
</evidence>
<dbReference type="InterPro" id="IPR041891">
    <property type="entry name" value="Alpha_CA_prokaryot-like"/>
</dbReference>
<dbReference type="PANTHER" id="PTHR18952">
    <property type="entry name" value="CARBONIC ANHYDRASE"/>
    <property type="match status" value="1"/>
</dbReference>
<keyword evidence="6 12" id="KW-0479">Metal-binding</keyword>
<name>A0AAN9LN66_CANGL</name>
<evidence type="ECO:0000256" key="4">
    <source>
        <dbReference type="ARBA" id="ARBA00006365"/>
    </source>
</evidence>
<dbReference type="Pfam" id="PF00194">
    <property type="entry name" value="Carb_anhydrase"/>
    <property type="match status" value="1"/>
</dbReference>
<keyword evidence="7 12" id="KW-0732">Signal</keyword>
<dbReference type="FunFam" id="3.10.200.10:FF:000007">
    <property type="entry name" value="Alpha carbonic anhydrase 3"/>
    <property type="match status" value="1"/>
</dbReference>
<feature type="signal peptide" evidence="12">
    <location>
        <begin position="1"/>
        <end position="28"/>
    </location>
</feature>
<gene>
    <name evidence="14" type="ORF">VNO77_17061</name>
</gene>
<evidence type="ECO:0000256" key="10">
    <source>
        <dbReference type="ARBA" id="ARBA00023239"/>
    </source>
</evidence>
<comment type="cofactor">
    <cofactor evidence="1 12">
        <name>Zn(2+)</name>
        <dbReference type="ChEBI" id="CHEBI:29105"/>
    </cofactor>
</comment>
<evidence type="ECO:0000313" key="15">
    <source>
        <dbReference type="Proteomes" id="UP001367508"/>
    </source>
</evidence>
<dbReference type="PANTHER" id="PTHR18952:SF271">
    <property type="entry name" value="ALPHA CARBONIC ANHYDRASE 4-RELATED"/>
    <property type="match status" value="1"/>
</dbReference>
<evidence type="ECO:0000256" key="11">
    <source>
        <dbReference type="ARBA" id="ARBA00048348"/>
    </source>
</evidence>
<evidence type="ECO:0000313" key="14">
    <source>
        <dbReference type="EMBL" id="KAK7336518.1"/>
    </source>
</evidence>
<comment type="subcellular location">
    <subcellularLocation>
        <location evidence="3">Plastid</location>
        <location evidence="3">Chloroplast stroma</location>
    </subcellularLocation>
</comment>
<dbReference type="Proteomes" id="UP001367508">
    <property type="component" value="Unassembled WGS sequence"/>
</dbReference>
<dbReference type="PROSITE" id="PS51144">
    <property type="entry name" value="ALPHA_CA_2"/>
    <property type="match status" value="1"/>
</dbReference>
<feature type="chain" id="PRO_5042668342" description="Carbonic anhydrase" evidence="12">
    <location>
        <begin position="29"/>
        <end position="277"/>
    </location>
</feature>
<dbReference type="AlphaFoldDB" id="A0AAN9LN66"/>
<keyword evidence="10 12" id="KW-0456">Lyase</keyword>
<dbReference type="SMART" id="SM01057">
    <property type="entry name" value="Carb_anhydrase"/>
    <property type="match status" value="1"/>
</dbReference>
<evidence type="ECO:0000256" key="3">
    <source>
        <dbReference type="ARBA" id="ARBA00004470"/>
    </source>
</evidence>
<comment type="function">
    <text evidence="2 12">Reversible hydration of carbon dioxide.</text>
</comment>
<evidence type="ECO:0000256" key="8">
    <source>
        <dbReference type="ARBA" id="ARBA00022833"/>
    </source>
</evidence>
<evidence type="ECO:0000256" key="9">
    <source>
        <dbReference type="ARBA" id="ARBA00023180"/>
    </source>
</evidence>
<evidence type="ECO:0000256" key="12">
    <source>
        <dbReference type="RuleBase" id="RU367011"/>
    </source>
</evidence>
<dbReference type="SUPFAM" id="SSF51069">
    <property type="entry name" value="Carbonic anhydrase"/>
    <property type="match status" value="1"/>
</dbReference>
<dbReference type="GO" id="GO:0004089">
    <property type="term" value="F:carbonate dehydratase activity"/>
    <property type="evidence" value="ECO:0007669"/>
    <property type="project" value="UniProtKB-UniRule"/>
</dbReference>
<evidence type="ECO:0000256" key="5">
    <source>
        <dbReference type="ARBA" id="ARBA00012925"/>
    </source>
</evidence>
<comment type="similarity">
    <text evidence="12">Belongs to the alpha-carbonic anhydrase family.</text>
</comment>
<dbReference type="PROSITE" id="PS00162">
    <property type="entry name" value="ALPHA_CA_1"/>
    <property type="match status" value="1"/>
</dbReference>
<evidence type="ECO:0000259" key="13">
    <source>
        <dbReference type="PROSITE" id="PS51144"/>
    </source>
</evidence>
<dbReference type="CDD" id="cd03124">
    <property type="entry name" value="alpha_CA_prokaryotic_like"/>
    <property type="match status" value="1"/>
</dbReference>
<accession>A0AAN9LN66</accession>
<proteinExistence type="inferred from homology"/>
<evidence type="ECO:0000256" key="1">
    <source>
        <dbReference type="ARBA" id="ARBA00001947"/>
    </source>
</evidence>
<dbReference type="InterPro" id="IPR023561">
    <property type="entry name" value="Carbonic_anhydrase_a-class"/>
</dbReference>
<organism evidence="14 15">
    <name type="scientific">Canavalia gladiata</name>
    <name type="common">Sword bean</name>
    <name type="synonym">Dolichos gladiatus</name>
    <dbReference type="NCBI Taxonomy" id="3824"/>
    <lineage>
        <taxon>Eukaryota</taxon>
        <taxon>Viridiplantae</taxon>
        <taxon>Streptophyta</taxon>
        <taxon>Embryophyta</taxon>
        <taxon>Tracheophyta</taxon>
        <taxon>Spermatophyta</taxon>
        <taxon>Magnoliopsida</taxon>
        <taxon>eudicotyledons</taxon>
        <taxon>Gunneridae</taxon>
        <taxon>Pentapetalae</taxon>
        <taxon>rosids</taxon>
        <taxon>fabids</taxon>
        <taxon>Fabales</taxon>
        <taxon>Fabaceae</taxon>
        <taxon>Papilionoideae</taxon>
        <taxon>50 kb inversion clade</taxon>
        <taxon>NPAAA clade</taxon>
        <taxon>indigoferoid/millettioid clade</taxon>
        <taxon>Phaseoleae</taxon>
        <taxon>Canavalia</taxon>
    </lineage>
</organism>
<keyword evidence="9" id="KW-0325">Glycoprotein</keyword>
<dbReference type="Gene3D" id="3.10.200.10">
    <property type="entry name" value="Alpha carbonic anhydrase"/>
    <property type="match status" value="1"/>
</dbReference>
<comment type="catalytic activity">
    <reaction evidence="11 12">
        <text>hydrogencarbonate + H(+) = CO2 + H2O</text>
        <dbReference type="Rhea" id="RHEA:10748"/>
        <dbReference type="ChEBI" id="CHEBI:15377"/>
        <dbReference type="ChEBI" id="CHEBI:15378"/>
        <dbReference type="ChEBI" id="CHEBI:16526"/>
        <dbReference type="ChEBI" id="CHEBI:17544"/>
        <dbReference type="EC" id="4.2.1.1"/>
    </reaction>
</comment>
<dbReference type="GO" id="GO:0006730">
    <property type="term" value="P:one-carbon metabolic process"/>
    <property type="evidence" value="ECO:0007669"/>
    <property type="project" value="TreeGrafter"/>
</dbReference>
<keyword evidence="8 12" id="KW-0862">Zinc</keyword>
<feature type="domain" description="Alpha-carbonic anhydrase" evidence="13">
    <location>
        <begin position="38"/>
        <end position="269"/>
    </location>
</feature>
<evidence type="ECO:0000256" key="2">
    <source>
        <dbReference type="ARBA" id="ARBA00002904"/>
    </source>
</evidence>
<reference evidence="14 15" key="1">
    <citation type="submission" date="2024-01" db="EMBL/GenBank/DDBJ databases">
        <title>The genomes of 5 underutilized Papilionoideae crops provide insights into root nodulation and disease resistanc.</title>
        <authorList>
            <person name="Jiang F."/>
        </authorList>
    </citation>
    <scope>NUCLEOTIDE SEQUENCE [LARGE SCALE GENOMIC DNA]</scope>
    <source>
        <strain evidence="14">LVBAO_FW01</strain>
        <tissue evidence="14">Leaves</tissue>
    </source>
</reference>
<comment type="caution">
    <text evidence="14">The sequence shown here is derived from an EMBL/GenBank/DDBJ whole genome shotgun (WGS) entry which is preliminary data.</text>
</comment>